<evidence type="ECO:0000313" key="2">
    <source>
        <dbReference type="Proteomes" id="UP000288024"/>
    </source>
</evidence>
<dbReference type="EMBL" id="RZTZ01000005">
    <property type="protein sequence ID" value="RVT61542.1"/>
    <property type="molecule type" value="Genomic_DNA"/>
</dbReference>
<dbReference type="Proteomes" id="UP000288024">
    <property type="component" value="Unassembled WGS sequence"/>
</dbReference>
<reference evidence="1 2" key="1">
    <citation type="submission" date="2019-01" db="EMBL/GenBank/DDBJ databases">
        <title>Bacillus sp. M5HDSG1-1, whole genome shotgun sequence.</title>
        <authorList>
            <person name="Tuo L."/>
        </authorList>
    </citation>
    <scope>NUCLEOTIDE SEQUENCE [LARGE SCALE GENOMIC DNA]</scope>
    <source>
        <strain evidence="1 2">M5HDSG1-1</strain>
    </source>
</reference>
<comment type="caution">
    <text evidence="1">The sequence shown here is derived from an EMBL/GenBank/DDBJ whole genome shotgun (WGS) entry which is preliminary data.</text>
</comment>
<dbReference type="Gene3D" id="3.40.630.30">
    <property type="match status" value="1"/>
</dbReference>
<dbReference type="InterPro" id="IPR016181">
    <property type="entry name" value="Acyl_CoA_acyltransferase"/>
</dbReference>
<dbReference type="RefSeq" id="WP_127738999.1">
    <property type="nucleotide sequence ID" value="NZ_CAJCKN010000011.1"/>
</dbReference>
<accession>A0A3S2U9I9</accession>
<name>A0A3S2U9I9_9BACI</name>
<protein>
    <recommendedName>
        <fullName evidence="3">N-acetyltransferase domain-containing protein</fullName>
    </recommendedName>
</protein>
<organism evidence="1 2">
    <name type="scientific">Niallia taxi</name>
    <dbReference type="NCBI Taxonomy" id="2499688"/>
    <lineage>
        <taxon>Bacteria</taxon>
        <taxon>Bacillati</taxon>
        <taxon>Bacillota</taxon>
        <taxon>Bacilli</taxon>
        <taxon>Bacillales</taxon>
        <taxon>Bacillaceae</taxon>
        <taxon>Niallia</taxon>
    </lineage>
</organism>
<evidence type="ECO:0000313" key="1">
    <source>
        <dbReference type="EMBL" id="RVT61542.1"/>
    </source>
</evidence>
<sequence length="152" mass="17065">MEHIVRTATNGDIEGLKSFLGRTEVELQDLENWMDFCLVAEDTQSGELMGTIGIQPFADAGLLRALVLKNGSAEDILYMLQQAIRLAKEQKLGMLYCVVNNKNARNLFYLLGFKEINVEDLPVDVRQSSTVKTAEVVNNSKIMYYSINNVDN</sequence>
<dbReference type="AlphaFoldDB" id="A0A3S2U9I9"/>
<gene>
    <name evidence="1" type="ORF">EM808_14930</name>
</gene>
<dbReference type="SUPFAM" id="SSF55729">
    <property type="entry name" value="Acyl-CoA N-acyltransferases (Nat)"/>
    <property type="match status" value="1"/>
</dbReference>
<keyword evidence="2" id="KW-1185">Reference proteome</keyword>
<proteinExistence type="predicted"/>
<evidence type="ECO:0008006" key="3">
    <source>
        <dbReference type="Google" id="ProtNLM"/>
    </source>
</evidence>